<keyword evidence="6" id="KW-0732">Signal</keyword>
<dbReference type="InterPro" id="IPR022409">
    <property type="entry name" value="PKD/Chitinase_dom"/>
</dbReference>
<dbReference type="GO" id="GO:0005261">
    <property type="term" value="F:monoatomic cation channel activity"/>
    <property type="evidence" value="ECO:0007669"/>
    <property type="project" value="TreeGrafter"/>
</dbReference>
<dbReference type="InterPro" id="IPR035986">
    <property type="entry name" value="PKD_dom_sf"/>
</dbReference>
<gene>
    <name evidence="8" type="ORF">J3U87_22845</name>
</gene>
<dbReference type="InterPro" id="IPR000601">
    <property type="entry name" value="PKD_dom"/>
</dbReference>
<reference evidence="8" key="1">
    <citation type="submission" date="2021-03" db="EMBL/GenBank/DDBJ databases">
        <title>Acanthopleuribacteraceae sp. M133.</title>
        <authorList>
            <person name="Wang G."/>
        </authorList>
    </citation>
    <scope>NUCLEOTIDE SEQUENCE</scope>
    <source>
        <strain evidence="8">M133</strain>
    </source>
</reference>
<feature type="domain" description="PKD" evidence="7">
    <location>
        <begin position="745"/>
        <end position="791"/>
    </location>
</feature>
<dbReference type="PANTHER" id="PTHR46730:SF1">
    <property type="entry name" value="PLAT DOMAIN-CONTAINING PROTEIN"/>
    <property type="match status" value="1"/>
</dbReference>
<evidence type="ECO:0000313" key="9">
    <source>
        <dbReference type="Proteomes" id="UP000663929"/>
    </source>
</evidence>
<organism evidence="8 9">
    <name type="scientific">Sulfidibacter corallicola</name>
    <dbReference type="NCBI Taxonomy" id="2818388"/>
    <lineage>
        <taxon>Bacteria</taxon>
        <taxon>Pseudomonadati</taxon>
        <taxon>Acidobacteriota</taxon>
        <taxon>Holophagae</taxon>
        <taxon>Acanthopleuribacterales</taxon>
        <taxon>Acanthopleuribacteraceae</taxon>
        <taxon>Sulfidibacter</taxon>
    </lineage>
</organism>
<keyword evidence="4" id="KW-1133">Transmembrane helix</keyword>
<dbReference type="SUPFAM" id="SSF49299">
    <property type="entry name" value="PKD domain"/>
    <property type="match status" value="4"/>
</dbReference>
<dbReference type="Pfam" id="PF18911">
    <property type="entry name" value="PKD_4"/>
    <property type="match status" value="4"/>
</dbReference>
<dbReference type="GO" id="GO:0005886">
    <property type="term" value="C:plasma membrane"/>
    <property type="evidence" value="ECO:0007669"/>
    <property type="project" value="TreeGrafter"/>
</dbReference>
<dbReference type="KEGG" id="scor:J3U87_22845"/>
<evidence type="ECO:0000256" key="2">
    <source>
        <dbReference type="ARBA" id="ARBA00022692"/>
    </source>
</evidence>
<keyword evidence="2" id="KW-0812">Transmembrane</keyword>
<evidence type="ECO:0000313" key="8">
    <source>
        <dbReference type="EMBL" id="QTD48428.1"/>
    </source>
</evidence>
<dbReference type="RefSeq" id="WP_237378079.1">
    <property type="nucleotide sequence ID" value="NZ_CP071793.1"/>
</dbReference>
<evidence type="ECO:0000256" key="4">
    <source>
        <dbReference type="ARBA" id="ARBA00022989"/>
    </source>
</evidence>
<dbReference type="Pfam" id="PF00801">
    <property type="entry name" value="PKD"/>
    <property type="match status" value="1"/>
</dbReference>
<evidence type="ECO:0000256" key="5">
    <source>
        <dbReference type="ARBA" id="ARBA00023136"/>
    </source>
</evidence>
<accession>A0A8A4TI24</accession>
<feature type="domain" description="PKD" evidence="7">
    <location>
        <begin position="39"/>
        <end position="96"/>
    </location>
</feature>
<evidence type="ECO:0000259" key="7">
    <source>
        <dbReference type="PROSITE" id="PS50093"/>
    </source>
</evidence>
<feature type="chain" id="PRO_5035176255" evidence="6">
    <location>
        <begin position="23"/>
        <end position="1567"/>
    </location>
</feature>
<dbReference type="PROSITE" id="PS50093">
    <property type="entry name" value="PKD"/>
    <property type="match status" value="4"/>
</dbReference>
<evidence type="ECO:0000256" key="3">
    <source>
        <dbReference type="ARBA" id="ARBA00022737"/>
    </source>
</evidence>
<dbReference type="SMART" id="SM00089">
    <property type="entry name" value="PKD"/>
    <property type="match status" value="5"/>
</dbReference>
<dbReference type="GO" id="GO:0006816">
    <property type="term" value="P:calcium ion transport"/>
    <property type="evidence" value="ECO:0007669"/>
    <property type="project" value="TreeGrafter"/>
</dbReference>
<evidence type="ECO:0000256" key="1">
    <source>
        <dbReference type="ARBA" id="ARBA00004141"/>
    </source>
</evidence>
<dbReference type="Proteomes" id="UP000663929">
    <property type="component" value="Chromosome"/>
</dbReference>
<sequence length="1567" mass="170363">MFAGFSRVVLCVGFALCPAAVAQNLLIQTEPGRQAVLEGETVQFTARDFADPNYAAYAWQFGDGTQAEGAEVTHAFAEAGRFTVVLQGRDASGNASEPSYKTIFVIPAQWSDTSSWEETVNGIIAEPAEDGLVAGLGTALHFEAQEQENATYFWEVAGTLEQSEGRVWDWTIPADWDEGQYRVQVTGIHETGIADPWPDSRTLYVYRDVAPPDVALAEPDLPEDGVFRLDLGDSITFTVTASAPEARLPLTIDWRLYCTGSLDAAACNAWPGTDLAQGTTSTFTPDQTGYHQLQVNATDVQDVRDPFPLFIGILVKDENRAPDGMIPTPSQVISLGDPLTLEAEGSDPDNDVIAFRWDLGDGRTMEGASIEPGYTTAGVYVVSVTAIDSAGAADATPFQRLVLVNDPDLAPINAEPQGFLHDPDFGSAFAAGQAIEFRGFASDRDDQELSIYWDFDDGRVMQAPMSETFPGLSVMERSYAVAGRYHARMFARDARGFASRSVEATQFAVFEGAVPPEARVLEPRAPDSSTDELFLPLNLGQSVSFRGTVDGVDDLTGYDAAWGISPPSGIGLQLTGFEPAPFTPTEAGLYYVQLDVTDPAGIEDPFGAPFYLDVRDNFEPEGRILEPAFDLSIPVNTGITLAAEGSDRDGDALTFLWTLSDGRTMEGARLEEVRFPEAGLFRLTLTLIDARGSVVAVPGWVYVNVLPESAGDTPQFAEPQALSPTGYSVNGPAGSRFLFEVAEVDDTQQPLTGFLWDFGDGRFDETARPGEVAFENPGYYGVRVFVRDRNGVWSPYARSWEVIIYGDNTPPEGTIVTPAPREHEDPDKAREIPVLIDTEVSLNATASDPDGNYPLSVIWSLDYETYSFLAEPPPLTFGERGTHIVTLAVHDSENQSDPDQDFRRFKAVDPSLLPESIIAAPDGEITVEPGQEVRFFGYGEDPNELDLEYEWNFGTGATPSQATGAEVAAVVFHEETPDDAPHIVTFKAKTLFTEDDTPAELRVFVKRVSDAELEPNNAVEEAAPLGRGTYSNLSISGEDPVDFYRFVLEDSGRDMLVSLRSAELLDFRLTRLEASVWTPVSADSFAVSDKTLTFQNLPSGQYTLEVRSAEPAKLGKRRLSYGFSVETVHPSLYLPFLVEDGSFGTWLGILNPSDSPTEIAIVGLDAAGAVVETKTRTLAPRQRLYQPSLDFFGKVGNVEKARQIRWVKVLAPRRLVGFSTSVSHDGSQLVSSGAHRSLQSSVMLPHIAQATHQWYTRAVLVNAAERQGRLQFHHEQNQTDLENVAKDGQADFRFFDLFGEAPPAWGTFQLDNGAAGIAGLEIFGRKDGAKQAAALEMLPTLNNNPNFTRVGNDLYFTHVARDTVNFWTGVALINQTQVALGYQVFGYDDAGNVVVELRDQQLGPGEKFVDTVAQWLGEPSALSWIRVEADAGIAGLELFGTKAGTSLAGFPAADYLTDRLYFPFVDERAGESWTGIVVLNISQQEVAVTLRAFTADGALVAERVERLGPREKRVALPADLFGQALPETTASIVVEAETKALNGFQLFGSLENGRAGGRLAGILAQTD</sequence>
<feature type="signal peptide" evidence="6">
    <location>
        <begin position="1"/>
        <end position="22"/>
    </location>
</feature>
<feature type="domain" description="PKD" evidence="7">
    <location>
        <begin position="347"/>
        <end position="396"/>
    </location>
</feature>
<dbReference type="InterPro" id="IPR013783">
    <property type="entry name" value="Ig-like_fold"/>
</dbReference>
<evidence type="ECO:0000256" key="6">
    <source>
        <dbReference type="SAM" id="SignalP"/>
    </source>
</evidence>
<feature type="domain" description="PKD" evidence="7">
    <location>
        <begin position="650"/>
        <end position="710"/>
    </location>
</feature>
<keyword evidence="3" id="KW-0677">Repeat</keyword>
<dbReference type="CDD" id="cd00146">
    <property type="entry name" value="PKD"/>
    <property type="match status" value="2"/>
</dbReference>
<protein>
    <submittedName>
        <fullName evidence="8">PKD domain-containing protein</fullName>
    </submittedName>
</protein>
<keyword evidence="9" id="KW-1185">Reference proteome</keyword>
<proteinExistence type="predicted"/>
<name>A0A8A4TI24_SULCO</name>
<dbReference type="Gene3D" id="2.60.40.10">
    <property type="entry name" value="Immunoglobulins"/>
    <property type="match status" value="5"/>
</dbReference>
<dbReference type="EMBL" id="CP071793">
    <property type="protein sequence ID" value="QTD48428.1"/>
    <property type="molecule type" value="Genomic_DNA"/>
</dbReference>
<keyword evidence="5" id="KW-0472">Membrane</keyword>
<dbReference type="Gene3D" id="2.60.120.380">
    <property type="match status" value="1"/>
</dbReference>
<comment type="subcellular location">
    <subcellularLocation>
        <location evidence="1">Membrane</location>
        <topology evidence="1">Multi-pass membrane protein</topology>
    </subcellularLocation>
</comment>
<dbReference type="PANTHER" id="PTHR46730">
    <property type="entry name" value="POLYCYSTIN-1"/>
    <property type="match status" value="1"/>
</dbReference>